<evidence type="ECO:0000259" key="2">
    <source>
        <dbReference type="Pfam" id="PF04892"/>
    </source>
</evidence>
<proteinExistence type="predicted"/>
<evidence type="ECO:0000313" key="4">
    <source>
        <dbReference type="Proteomes" id="UP000438182"/>
    </source>
</evidence>
<dbReference type="InterPro" id="IPR053150">
    <property type="entry name" value="Teicoplanin_resist-assoc"/>
</dbReference>
<reference evidence="3 4" key="1">
    <citation type="submission" date="2019-12" db="EMBL/GenBank/DDBJ databases">
        <authorList>
            <person name="Kim Y.S."/>
        </authorList>
    </citation>
    <scope>NUCLEOTIDE SEQUENCE [LARGE SCALE GENOMIC DNA]</scope>
    <source>
        <strain evidence="3 4">MMS17-SY077</strain>
    </source>
</reference>
<feature type="transmembrane region" description="Helical" evidence="1">
    <location>
        <begin position="60"/>
        <end position="79"/>
    </location>
</feature>
<protein>
    <submittedName>
        <fullName evidence="3">VanZ family protein</fullName>
    </submittedName>
</protein>
<dbReference type="AlphaFoldDB" id="A0A6I4P2P8"/>
<keyword evidence="4" id="KW-1185">Reference proteome</keyword>
<keyword evidence="1" id="KW-0472">Membrane</keyword>
<organism evidence="3 4">
    <name type="scientific">Agromyces seonyuensis</name>
    <dbReference type="NCBI Taxonomy" id="2662446"/>
    <lineage>
        <taxon>Bacteria</taxon>
        <taxon>Bacillati</taxon>
        <taxon>Actinomycetota</taxon>
        <taxon>Actinomycetes</taxon>
        <taxon>Micrococcales</taxon>
        <taxon>Microbacteriaceae</taxon>
        <taxon>Agromyces</taxon>
    </lineage>
</organism>
<feature type="transmembrane region" description="Helical" evidence="1">
    <location>
        <begin position="222"/>
        <end position="247"/>
    </location>
</feature>
<feature type="domain" description="VanZ-like" evidence="2">
    <location>
        <begin position="67"/>
        <end position="199"/>
    </location>
</feature>
<comment type="caution">
    <text evidence="3">The sequence shown here is derived from an EMBL/GenBank/DDBJ whole genome shotgun (WGS) entry which is preliminary data.</text>
</comment>
<dbReference type="InterPro" id="IPR006976">
    <property type="entry name" value="VanZ-like"/>
</dbReference>
<sequence length="373" mass="39014">MPARPYPGTRARTPMEAFAMDRLTPGILALVLGGVLAAAVLVPAVVLEIRRRGTIGPARLVGWSSLLVYGIALLAYTLLPLPAPGELVCAPANLHSFQFLESIGADRIAGSSLIGSAALQQYALNVLLFVPLGFLLRAHFGQGLVFTMFTGLAVSMAVEATQATGVWWVYDCAYRVFDVDDLAANGLGVLLGSLLAWMLLPYRRSTAPDPAAPRPVTAGRRFLGMALDWVIVGGLGAVLDLAAMLAVRLIRPEATGAGWWLGDAIVLVAAAIWTIRRGSTPGETALLLVGTGGRGRRRLSRLVRFAAGVGGFQLLLVVDADWAAVLVGLVSVGAVFATRDRRGLAALVAGMGVADARTAPVATAAPERVHATV</sequence>
<dbReference type="PANTHER" id="PTHR36834">
    <property type="entry name" value="MEMBRANE PROTEIN-RELATED"/>
    <property type="match status" value="1"/>
</dbReference>
<keyword evidence="1" id="KW-0812">Transmembrane</keyword>
<name>A0A6I4P2P8_9MICO</name>
<dbReference type="PANTHER" id="PTHR36834:SF1">
    <property type="entry name" value="INTEGRAL MEMBRANE PROTEIN"/>
    <property type="match status" value="1"/>
</dbReference>
<feature type="transmembrane region" description="Helical" evidence="1">
    <location>
        <begin position="27"/>
        <end position="48"/>
    </location>
</feature>
<feature type="transmembrane region" description="Helical" evidence="1">
    <location>
        <begin position="322"/>
        <end position="338"/>
    </location>
</feature>
<feature type="transmembrane region" description="Helical" evidence="1">
    <location>
        <begin position="259"/>
        <end position="278"/>
    </location>
</feature>
<gene>
    <name evidence="3" type="ORF">GB864_02830</name>
</gene>
<evidence type="ECO:0000313" key="3">
    <source>
        <dbReference type="EMBL" id="MWB97494.1"/>
    </source>
</evidence>
<accession>A0A6I4P2P8</accession>
<keyword evidence="1" id="KW-1133">Transmembrane helix</keyword>
<evidence type="ECO:0000256" key="1">
    <source>
        <dbReference type="SAM" id="Phobius"/>
    </source>
</evidence>
<dbReference type="EMBL" id="WSTA01000007">
    <property type="protein sequence ID" value="MWB97494.1"/>
    <property type="molecule type" value="Genomic_DNA"/>
</dbReference>
<dbReference type="Pfam" id="PF04892">
    <property type="entry name" value="VanZ"/>
    <property type="match status" value="1"/>
</dbReference>
<feature type="transmembrane region" description="Helical" evidence="1">
    <location>
        <begin position="143"/>
        <end position="170"/>
    </location>
</feature>
<feature type="transmembrane region" description="Helical" evidence="1">
    <location>
        <begin position="182"/>
        <end position="202"/>
    </location>
</feature>
<dbReference type="Proteomes" id="UP000438182">
    <property type="component" value="Unassembled WGS sequence"/>
</dbReference>